<dbReference type="InterPro" id="IPR016179">
    <property type="entry name" value="Insulin-like"/>
</dbReference>
<dbReference type="Pfam" id="PF00049">
    <property type="entry name" value="Insulin"/>
    <property type="match status" value="1"/>
</dbReference>
<dbReference type="PANTHER" id="PTHR13647:SF4">
    <property type="entry name" value="INSULIN-LIKE PEPTIDE 1-RELATED"/>
    <property type="match status" value="1"/>
</dbReference>
<evidence type="ECO:0000256" key="6">
    <source>
        <dbReference type="SAM" id="SignalP"/>
    </source>
</evidence>
<keyword evidence="4 6" id="KW-0732">Signal</keyword>
<proteinExistence type="evidence at transcript level"/>
<comment type="similarity">
    <text evidence="1">Belongs to the insulin family.</text>
</comment>
<dbReference type="KEGG" id="gmw:128200457"/>
<evidence type="ECO:0000256" key="3">
    <source>
        <dbReference type="ARBA" id="ARBA00022685"/>
    </source>
</evidence>
<dbReference type="GO" id="GO:0005576">
    <property type="term" value="C:extracellular region"/>
    <property type="evidence" value="ECO:0007669"/>
    <property type="project" value="InterPro"/>
</dbReference>
<dbReference type="CDD" id="cd04366">
    <property type="entry name" value="IlGF_insulin_bombyxin_like"/>
    <property type="match status" value="1"/>
</dbReference>
<dbReference type="GO" id="GO:0005179">
    <property type="term" value="F:hormone activity"/>
    <property type="evidence" value="ECO:0007669"/>
    <property type="project" value="InterPro"/>
</dbReference>
<evidence type="ECO:0000256" key="5">
    <source>
        <dbReference type="ARBA" id="ARBA00023157"/>
    </source>
</evidence>
<evidence type="ECO:0000259" key="7">
    <source>
        <dbReference type="SMART" id="SM00078"/>
    </source>
</evidence>
<reference evidence="8" key="1">
    <citation type="submission" date="2023-05" db="EMBL/GenBank/DDBJ databases">
        <authorList>
            <person name="Luo L."/>
        </authorList>
    </citation>
    <scope>NUCLEOTIDE SEQUENCE</scope>
</reference>
<dbReference type="PANTHER" id="PTHR13647">
    <property type="entry name" value="INSULIN-LIKE PEPTIDE 2-RELATED"/>
    <property type="match status" value="1"/>
</dbReference>
<name>A0AA50F504_GALME</name>
<dbReference type="PRINTS" id="PR00276">
    <property type="entry name" value="INSULINFAMLY"/>
</dbReference>
<dbReference type="AlphaFoldDB" id="A0AA50F504"/>
<evidence type="ECO:0000256" key="2">
    <source>
        <dbReference type="ARBA" id="ARBA00011207"/>
    </source>
</evidence>
<evidence type="ECO:0000256" key="4">
    <source>
        <dbReference type="ARBA" id="ARBA00022729"/>
    </source>
</evidence>
<protein>
    <submittedName>
        <fullName evidence="10">Bombyxin A-1 homolog</fullName>
    </submittedName>
    <submittedName>
        <fullName evidence="8">Insulin-like peptide transcript variant X9</fullName>
    </submittedName>
</protein>
<feature type="domain" description="Insulin-like" evidence="7">
    <location>
        <begin position="29"/>
        <end position="105"/>
    </location>
</feature>
<evidence type="ECO:0000313" key="8">
    <source>
        <dbReference type="EMBL" id="WLY76844.1"/>
    </source>
</evidence>
<dbReference type="InterPro" id="IPR036438">
    <property type="entry name" value="Insulin-like_sf"/>
</dbReference>
<evidence type="ECO:0000313" key="10">
    <source>
        <dbReference type="RefSeq" id="XP_052749877.1"/>
    </source>
</evidence>
<dbReference type="GeneID" id="128200457"/>
<accession>A0AA50F504</accession>
<evidence type="ECO:0000256" key="1">
    <source>
        <dbReference type="ARBA" id="ARBA00009034"/>
    </source>
</evidence>
<dbReference type="Gene3D" id="1.10.100.10">
    <property type="entry name" value="Insulin-like"/>
    <property type="match status" value="1"/>
</dbReference>
<dbReference type="SMART" id="SM00078">
    <property type="entry name" value="IlGF"/>
    <property type="match status" value="1"/>
</dbReference>
<comment type="subunit">
    <text evidence="2">Heterodimer of a B chain and an A chain linked by two disulfide bonds.</text>
</comment>
<keyword evidence="5" id="KW-1015">Disulfide bond</keyword>
<keyword evidence="3" id="KW-0165">Cleavage on pair of basic residues</keyword>
<organism evidence="8">
    <name type="scientific">Galleria mellonella</name>
    <name type="common">Greater wax moth</name>
    <dbReference type="NCBI Taxonomy" id="7137"/>
    <lineage>
        <taxon>Eukaryota</taxon>
        <taxon>Metazoa</taxon>
        <taxon>Ecdysozoa</taxon>
        <taxon>Arthropoda</taxon>
        <taxon>Hexapoda</taxon>
        <taxon>Insecta</taxon>
        <taxon>Pterygota</taxon>
        <taxon>Neoptera</taxon>
        <taxon>Endopterygota</taxon>
        <taxon>Lepidoptera</taxon>
        <taxon>Glossata</taxon>
        <taxon>Ditrysia</taxon>
        <taxon>Pyraloidea</taxon>
        <taxon>Pyralidae</taxon>
        <taxon>Galleriinae</taxon>
        <taxon>Galleria</taxon>
    </lineage>
</organism>
<dbReference type="InterPro" id="IPR022352">
    <property type="entry name" value="Ins/IGF/rlx"/>
</dbReference>
<dbReference type="SUPFAM" id="SSF56994">
    <property type="entry name" value="Insulin-like"/>
    <property type="match status" value="1"/>
</dbReference>
<dbReference type="Proteomes" id="UP001652740">
    <property type="component" value="Unplaced"/>
</dbReference>
<gene>
    <name evidence="10" type="primary">LOC128200457</name>
</gene>
<sequence>MKLQTFFYAFIIIIVSLASTNSMVTSSHQYFCGRRIPETLALFCPFEEHLKRSLNGFTDNIERHDWPWPAVPKTKALEGMRSKRQGVAAECCDQPCALSELLSYC</sequence>
<reference evidence="10" key="2">
    <citation type="submission" date="2025-05" db="UniProtKB">
        <authorList>
            <consortium name="RefSeq"/>
        </authorList>
    </citation>
    <scope>IDENTIFICATION</scope>
    <source>
        <tissue evidence="10">Whole larvae</tissue>
    </source>
</reference>
<feature type="signal peptide" evidence="6">
    <location>
        <begin position="1"/>
        <end position="20"/>
    </location>
</feature>
<feature type="chain" id="PRO_5041373425" evidence="6">
    <location>
        <begin position="21"/>
        <end position="105"/>
    </location>
</feature>
<evidence type="ECO:0000313" key="9">
    <source>
        <dbReference type="Proteomes" id="UP001652740"/>
    </source>
</evidence>
<dbReference type="EMBL" id="OQ943372">
    <property type="protein sequence ID" value="WLY76844.1"/>
    <property type="molecule type" value="mRNA"/>
</dbReference>
<keyword evidence="9" id="KW-1185">Reference proteome</keyword>
<dbReference type="RefSeq" id="XP_052749877.1">
    <property type="nucleotide sequence ID" value="XM_052893917.1"/>
</dbReference>